<dbReference type="PANTHER" id="PTHR34071:SF2">
    <property type="entry name" value="FLAVIN-NUCLEOTIDE-BINDING PROTEIN"/>
    <property type="match status" value="1"/>
</dbReference>
<dbReference type="EMBL" id="KV428111">
    <property type="protein sequence ID" value="KZT36309.1"/>
    <property type="molecule type" value="Genomic_DNA"/>
</dbReference>
<dbReference type="Gene3D" id="2.30.110.10">
    <property type="entry name" value="Electron Transport, Fmn-binding Protein, Chain A"/>
    <property type="match status" value="1"/>
</dbReference>
<evidence type="ECO:0008006" key="3">
    <source>
        <dbReference type="Google" id="ProtNLM"/>
    </source>
</evidence>
<sequence length="214" mass="23424">TYDKTPLNTINRYTARASYDKETIKSIIGEAKIGHVSWVDDEGMPQCLPMLGAVEDVEGDLFLYFHGYAGGRFTKGLNEKGTRVVVTFTILDGYVLALSHYSTDLNYRSAILHGYTLPFGSLSSDSLPSTPPLESTKAEKLRNVVEGAIPGRWPHARLPTETEVNSTGLIRVLVESASAKVRAGGVKNEKKDLEDGELVKRVWTGVVPVQRTVG</sequence>
<reference evidence="1 2" key="1">
    <citation type="journal article" date="2016" name="Mol. Biol. Evol.">
        <title>Comparative Genomics of Early-Diverging Mushroom-Forming Fungi Provides Insights into the Origins of Lignocellulose Decay Capabilities.</title>
        <authorList>
            <person name="Nagy L.G."/>
            <person name="Riley R."/>
            <person name="Tritt A."/>
            <person name="Adam C."/>
            <person name="Daum C."/>
            <person name="Floudas D."/>
            <person name="Sun H."/>
            <person name="Yadav J.S."/>
            <person name="Pangilinan J."/>
            <person name="Larsson K.H."/>
            <person name="Matsuura K."/>
            <person name="Barry K."/>
            <person name="Labutti K."/>
            <person name="Kuo R."/>
            <person name="Ohm R.A."/>
            <person name="Bhattacharya S.S."/>
            <person name="Shirouzu T."/>
            <person name="Yoshinaga Y."/>
            <person name="Martin F.M."/>
            <person name="Grigoriev I.V."/>
            <person name="Hibbett D.S."/>
        </authorList>
    </citation>
    <scope>NUCLEOTIDE SEQUENCE [LARGE SCALE GENOMIC DNA]</scope>
    <source>
        <strain evidence="1 2">HHB10207 ss-3</strain>
    </source>
</reference>
<keyword evidence="2" id="KW-1185">Reference proteome</keyword>
<evidence type="ECO:0000313" key="1">
    <source>
        <dbReference type="EMBL" id="KZT36309.1"/>
    </source>
</evidence>
<dbReference type="Proteomes" id="UP000076798">
    <property type="component" value="Unassembled WGS sequence"/>
</dbReference>
<dbReference type="InterPro" id="IPR012349">
    <property type="entry name" value="Split_barrel_FMN-bd"/>
</dbReference>
<evidence type="ECO:0000313" key="2">
    <source>
        <dbReference type="Proteomes" id="UP000076798"/>
    </source>
</evidence>
<dbReference type="SUPFAM" id="SSF50475">
    <property type="entry name" value="FMN-binding split barrel"/>
    <property type="match status" value="1"/>
</dbReference>
<dbReference type="STRING" id="1314776.A0A166BF84"/>
<dbReference type="InterPro" id="IPR024747">
    <property type="entry name" value="Pyridox_Oxase-rel"/>
</dbReference>
<accession>A0A166BF84</accession>
<gene>
    <name evidence="1" type="ORF">SISSUDRAFT_962064</name>
</gene>
<proteinExistence type="predicted"/>
<name>A0A166BF84_9AGAM</name>
<feature type="non-terminal residue" evidence="1">
    <location>
        <position position="214"/>
    </location>
</feature>
<protein>
    <recommendedName>
        <fullName evidence="3">Pyridoxamine 5'-phosphate oxidase putative domain-containing protein</fullName>
    </recommendedName>
</protein>
<organism evidence="1 2">
    <name type="scientific">Sistotremastrum suecicum HHB10207 ss-3</name>
    <dbReference type="NCBI Taxonomy" id="1314776"/>
    <lineage>
        <taxon>Eukaryota</taxon>
        <taxon>Fungi</taxon>
        <taxon>Dikarya</taxon>
        <taxon>Basidiomycota</taxon>
        <taxon>Agaricomycotina</taxon>
        <taxon>Agaricomycetes</taxon>
        <taxon>Sistotremastrales</taxon>
        <taxon>Sistotremastraceae</taxon>
        <taxon>Sistotremastrum</taxon>
    </lineage>
</organism>
<dbReference type="PANTHER" id="PTHR34071">
    <property type="entry name" value="5-NITROIMIDAZOLE ANTIBIOTICS RESISTANCE PROTEIN, NIMA-FAMILY-RELATED PROTEIN-RELATED"/>
    <property type="match status" value="1"/>
</dbReference>
<dbReference type="AlphaFoldDB" id="A0A166BF84"/>
<dbReference type="OrthoDB" id="444432at2759"/>
<dbReference type="Pfam" id="PF12900">
    <property type="entry name" value="Pyridox_ox_2"/>
    <property type="match status" value="1"/>
</dbReference>
<feature type="non-terminal residue" evidence="1">
    <location>
        <position position="1"/>
    </location>
</feature>